<dbReference type="GO" id="GO:0005737">
    <property type="term" value="C:cytoplasm"/>
    <property type="evidence" value="ECO:0007669"/>
    <property type="project" value="UniProtKB-SubCell"/>
</dbReference>
<proteinExistence type="inferred from homology"/>
<comment type="similarity">
    <text evidence="6">Belongs to the MrnC RNase family.</text>
</comment>
<comment type="subcellular location">
    <subcellularLocation>
        <location evidence="6">Cytoplasm</location>
    </subcellularLocation>
</comment>
<dbReference type="SUPFAM" id="SSF69065">
    <property type="entry name" value="RNase III domain-like"/>
    <property type="match status" value="1"/>
</dbReference>
<dbReference type="GO" id="GO:0004525">
    <property type="term" value="F:ribonuclease III activity"/>
    <property type="evidence" value="ECO:0007669"/>
    <property type="project" value="InterPro"/>
</dbReference>
<evidence type="ECO:0000256" key="2">
    <source>
        <dbReference type="ARBA" id="ARBA00022552"/>
    </source>
</evidence>
<evidence type="ECO:0000256" key="4">
    <source>
        <dbReference type="ARBA" id="ARBA00022759"/>
    </source>
</evidence>
<dbReference type="AlphaFoldDB" id="A0A6A8M9V0"/>
<feature type="active site" evidence="6">
    <location>
        <position position="17"/>
    </location>
</feature>
<keyword evidence="2 6" id="KW-0698">rRNA processing</keyword>
<keyword evidence="3 6" id="KW-0540">Nuclease</keyword>
<keyword evidence="6" id="KW-0460">Magnesium</keyword>
<dbReference type="PANTHER" id="PTHR34276:SF1">
    <property type="entry name" value="MINI-RIBONUCLEASE 3"/>
    <property type="match status" value="1"/>
</dbReference>
<feature type="region of interest" description="Disordered" evidence="7">
    <location>
        <begin position="129"/>
        <end position="149"/>
    </location>
</feature>
<dbReference type="HAMAP" id="MF_01468">
    <property type="entry name" value="RNase_Mini_III"/>
    <property type="match status" value="1"/>
</dbReference>
<gene>
    <name evidence="6" type="primary">mrnC</name>
    <name evidence="9" type="ORF">FYJ66_03230</name>
</gene>
<dbReference type="EC" id="3.1.26.-" evidence="6"/>
<keyword evidence="5 6" id="KW-0378">Hydrolase</keyword>
<evidence type="ECO:0000256" key="6">
    <source>
        <dbReference type="HAMAP-Rule" id="MF_01468"/>
    </source>
</evidence>
<comment type="subunit">
    <text evidence="6">Homodimer.</text>
</comment>
<dbReference type="GO" id="GO:0019843">
    <property type="term" value="F:rRNA binding"/>
    <property type="evidence" value="ECO:0007669"/>
    <property type="project" value="UniProtKB-UniRule"/>
</dbReference>
<keyword evidence="1 6" id="KW-0690">Ribosome biogenesis</keyword>
<dbReference type="InterPro" id="IPR008226">
    <property type="entry name" value="Mini3_fam"/>
</dbReference>
<dbReference type="InterPro" id="IPR000999">
    <property type="entry name" value="RNase_III_dom"/>
</dbReference>
<protein>
    <recommendedName>
        <fullName evidence="6">Mini-ribonuclease 3</fullName>
        <shortName evidence="6">Mini-3</shortName>
        <shortName evidence="6">Mini-RNase 3</shortName>
        <ecNumber evidence="6">3.1.26.-</ecNumber>
    </recommendedName>
    <alternativeName>
        <fullName evidence="6">Mini-RNase III</fullName>
        <shortName evidence="6">Mini-III</shortName>
    </alternativeName>
</protein>
<dbReference type="EMBL" id="VUNB01000002">
    <property type="protein sequence ID" value="MST68604.1"/>
    <property type="molecule type" value="Genomic_DNA"/>
</dbReference>
<name>A0A6A8M9V0_9FIRM</name>
<dbReference type="CDD" id="cd00593">
    <property type="entry name" value="RIBOc"/>
    <property type="match status" value="1"/>
</dbReference>
<sequence>MINIDNVQTATLAFLGDAVYEKAVRRMLVENGLNQADRLHRAAVKYVSAEGQSRAAAELCKGFLTEEEVRLVKRARNHKTTSHPRHVDPRKYKMATGFEALIGYLDLKGDEERLNQVISQSVHIINGRSSSAQKKAAGIDTATADREKE</sequence>
<dbReference type="Gene3D" id="1.10.1520.10">
    <property type="entry name" value="Ribonuclease III domain"/>
    <property type="match status" value="1"/>
</dbReference>
<reference evidence="9" key="1">
    <citation type="submission" date="2019-09" db="EMBL/GenBank/DDBJ databases">
        <title>In-depth cultivation of the pig gut microbiome towards novel bacterial diversity and tailored functional studies.</title>
        <authorList>
            <person name="Wylensek D."/>
            <person name="Hitch T.C.A."/>
            <person name="Clavel T."/>
        </authorList>
    </citation>
    <scope>NUCLEOTIDE SEQUENCE</scope>
    <source>
        <strain evidence="9">RF-744-FAT-WT-3</strain>
    </source>
</reference>
<keyword evidence="6" id="KW-0963">Cytoplasm</keyword>
<comment type="cofactor">
    <cofactor evidence="6">
        <name>Mg(2+)</name>
        <dbReference type="ChEBI" id="CHEBI:18420"/>
    </cofactor>
</comment>
<comment type="caution">
    <text evidence="9">The sequence shown here is derived from an EMBL/GenBank/DDBJ whole genome shotgun (WGS) entry which is preliminary data.</text>
</comment>
<accession>A0A6A8M9V0</accession>
<comment type="function">
    <text evidence="6">Involved in correct processing of both the 5' and 3' ends of 23S rRNA precursor. Processes 30S rRNA precursor transcript even in absence of ribonuclease 3 (Rnc); Rnc processes 30S rRNA into smaller rRNA precursors.</text>
</comment>
<dbReference type="PANTHER" id="PTHR34276">
    <property type="entry name" value="MINI-RIBONUCLEASE 3"/>
    <property type="match status" value="1"/>
</dbReference>
<evidence type="ECO:0000256" key="5">
    <source>
        <dbReference type="ARBA" id="ARBA00022801"/>
    </source>
</evidence>
<evidence type="ECO:0000256" key="3">
    <source>
        <dbReference type="ARBA" id="ARBA00022722"/>
    </source>
</evidence>
<keyword evidence="6" id="KW-0699">rRNA-binding</keyword>
<keyword evidence="4 6" id="KW-0255">Endonuclease</keyword>
<dbReference type="Pfam" id="PF00636">
    <property type="entry name" value="Ribonuclease_3"/>
    <property type="match status" value="1"/>
</dbReference>
<keyword evidence="6" id="KW-0694">RNA-binding</keyword>
<organism evidence="9">
    <name type="scientific">Baileyella intestinalis</name>
    <dbReference type="NCBI Taxonomy" id="2606709"/>
    <lineage>
        <taxon>Bacteria</taxon>
        <taxon>Bacillati</taxon>
        <taxon>Bacillota</taxon>
        <taxon>Clostridia</taxon>
        <taxon>Peptostreptococcales</taxon>
        <taxon>Anaerovoracaceae</taxon>
        <taxon>Baileyella</taxon>
    </lineage>
</organism>
<evidence type="ECO:0000259" key="8">
    <source>
        <dbReference type="Pfam" id="PF00636"/>
    </source>
</evidence>
<dbReference type="RefSeq" id="WP_154572071.1">
    <property type="nucleotide sequence ID" value="NZ_VUNB01000002.1"/>
</dbReference>
<evidence type="ECO:0000256" key="7">
    <source>
        <dbReference type="SAM" id="MobiDB-lite"/>
    </source>
</evidence>
<dbReference type="InterPro" id="IPR036389">
    <property type="entry name" value="RNase_III_sf"/>
</dbReference>
<feature type="domain" description="RNase III" evidence="8">
    <location>
        <begin position="11"/>
        <end position="108"/>
    </location>
</feature>
<evidence type="ECO:0000313" key="9">
    <source>
        <dbReference type="EMBL" id="MST68604.1"/>
    </source>
</evidence>
<evidence type="ECO:0000256" key="1">
    <source>
        <dbReference type="ARBA" id="ARBA00022517"/>
    </source>
</evidence>
<dbReference type="PIRSF" id="PIRSF005520">
    <property type="entry name" value="UCP005520"/>
    <property type="match status" value="1"/>
</dbReference>
<dbReference type="GO" id="GO:0006364">
    <property type="term" value="P:rRNA processing"/>
    <property type="evidence" value="ECO:0007669"/>
    <property type="project" value="UniProtKB-UniRule"/>
</dbReference>